<reference evidence="9" key="1">
    <citation type="submission" date="2021-02" db="EMBL/GenBank/DDBJ databases">
        <authorList>
            <person name="Nowell W R."/>
        </authorList>
    </citation>
    <scope>NUCLEOTIDE SEQUENCE</scope>
</reference>
<feature type="transmembrane region" description="Helical" evidence="7">
    <location>
        <begin position="253"/>
        <end position="274"/>
    </location>
</feature>
<keyword evidence="6 7" id="KW-0472">Membrane</keyword>
<comment type="caution">
    <text evidence="9">The sequence shown here is derived from an EMBL/GenBank/DDBJ whole genome shotgun (WGS) entry which is preliminary data.</text>
</comment>
<feature type="transmembrane region" description="Helical" evidence="7">
    <location>
        <begin position="110"/>
        <end position="130"/>
    </location>
</feature>
<feature type="transmembrane region" description="Helical" evidence="7">
    <location>
        <begin position="151"/>
        <end position="171"/>
    </location>
</feature>
<dbReference type="Proteomes" id="UP000663829">
    <property type="component" value="Unassembled WGS sequence"/>
</dbReference>
<dbReference type="PANTHER" id="PTHR23130:SF171">
    <property type="entry name" value="OS01G0895300 PROTEIN"/>
    <property type="match status" value="1"/>
</dbReference>
<evidence type="ECO:0000256" key="3">
    <source>
        <dbReference type="ARBA" id="ARBA00022692"/>
    </source>
</evidence>
<dbReference type="InterPro" id="IPR006593">
    <property type="entry name" value="Cyt_b561/ferric_Rdtase_TM"/>
</dbReference>
<keyword evidence="4" id="KW-0249">Electron transport</keyword>
<comment type="subcellular location">
    <subcellularLocation>
        <location evidence="1">Membrane</location>
    </subcellularLocation>
</comment>
<dbReference type="PANTHER" id="PTHR23130">
    <property type="entry name" value="CYTOCHROME B561 AND DOMON DOMAIN-CONTAINING PROTEIN"/>
    <property type="match status" value="1"/>
</dbReference>
<keyword evidence="3 7" id="KW-0812">Transmembrane</keyword>
<evidence type="ECO:0000256" key="4">
    <source>
        <dbReference type="ARBA" id="ARBA00022982"/>
    </source>
</evidence>
<evidence type="ECO:0000256" key="7">
    <source>
        <dbReference type="SAM" id="Phobius"/>
    </source>
</evidence>
<organism evidence="9 11">
    <name type="scientific">Didymodactylos carnosus</name>
    <dbReference type="NCBI Taxonomy" id="1234261"/>
    <lineage>
        <taxon>Eukaryota</taxon>
        <taxon>Metazoa</taxon>
        <taxon>Spiralia</taxon>
        <taxon>Gnathifera</taxon>
        <taxon>Rotifera</taxon>
        <taxon>Eurotatoria</taxon>
        <taxon>Bdelloidea</taxon>
        <taxon>Philodinida</taxon>
        <taxon>Philodinidae</taxon>
        <taxon>Didymodactylos</taxon>
    </lineage>
</organism>
<name>A0A814E6Q7_9BILA</name>
<dbReference type="AlphaFoldDB" id="A0A814E6Q7"/>
<evidence type="ECO:0000256" key="1">
    <source>
        <dbReference type="ARBA" id="ARBA00004370"/>
    </source>
</evidence>
<keyword evidence="5 7" id="KW-1133">Transmembrane helix</keyword>
<keyword evidence="2" id="KW-0813">Transport</keyword>
<dbReference type="Gene3D" id="1.20.120.1770">
    <property type="match status" value="1"/>
</dbReference>
<evidence type="ECO:0000313" key="10">
    <source>
        <dbReference type="EMBL" id="CAF3738408.1"/>
    </source>
</evidence>
<dbReference type="EMBL" id="CAJOBC010002548">
    <property type="protein sequence ID" value="CAF3738408.1"/>
    <property type="molecule type" value="Genomic_DNA"/>
</dbReference>
<dbReference type="Pfam" id="PF03188">
    <property type="entry name" value="Cytochrom_B561"/>
    <property type="match status" value="1"/>
</dbReference>
<gene>
    <name evidence="9" type="ORF">GPM918_LOCUS11913</name>
    <name evidence="10" type="ORF">SRO942_LOCUS11914</name>
</gene>
<proteinExistence type="predicted"/>
<evidence type="ECO:0000313" key="9">
    <source>
        <dbReference type="EMBL" id="CAF0964658.1"/>
    </source>
</evidence>
<feature type="domain" description="Cytochrome b561" evidence="8">
    <location>
        <begin position="1"/>
        <end position="202"/>
    </location>
</feature>
<evidence type="ECO:0000256" key="2">
    <source>
        <dbReference type="ARBA" id="ARBA00022448"/>
    </source>
</evidence>
<dbReference type="OrthoDB" id="2419613at2759"/>
<dbReference type="SMART" id="SM00665">
    <property type="entry name" value="B561"/>
    <property type="match status" value="1"/>
</dbReference>
<accession>A0A814E6Q7</accession>
<protein>
    <recommendedName>
        <fullName evidence="8">Cytochrome b561 domain-containing protein</fullName>
    </recommendedName>
</protein>
<evidence type="ECO:0000256" key="5">
    <source>
        <dbReference type="ARBA" id="ARBA00022989"/>
    </source>
</evidence>
<dbReference type="PROSITE" id="PS50939">
    <property type="entry name" value="CYTOCHROME_B561"/>
    <property type="match status" value="1"/>
</dbReference>
<evidence type="ECO:0000259" key="8">
    <source>
        <dbReference type="PROSITE" id="PS50939"/>
    </source>
</evidence>
<feature type="transmembrane region" description="Helical" evidence="7">
    <location>
        <begin position="30"/>
        <end position="48"/>
    </location>
</feature>
<dbReference type="EMBL" id="CAJNOQ010002548">
    <property type="protein sequence ID" value="CAF0964658.1"/>
    <property type="molecule type" value="Genomic_DNA"/>
</dbReference>
<keyword evidence="11" id="KW-1185">Reference proteome</keyword>
<evidence type="ECO:0000256" key="6">
    <source>
        <dbReference type="ARBA" id="ARBA00023136"/>
    </source>
</evidence>
<feature type="transmembrane region" description="Helical" evidence="7">
    <location>
        <begin position="77"/>
        <end position="98"/>
    </location>
</feature>
<sequence length="277" mass="31075">MNSPINIPAQLMNSTISTPAPVVDFSLARAHGACMVVSWIFFGSNGILMARHFRKIRVGGREQLCGEAIWFQIHRSFMNLAAFLTLLAFLFIYTFAHGTWVSKQLYGQRAFTHSIMGIIIVVFSQIQPWMALFRCHPGTRYRTVFNFMHRFTGISALILSVPTIFLGIYFLTYHQKALIALLSLWTVWIIAIFGTFEYIYWRYKSPPPNNNVHNADGGVPMTDISGNGDDPLTAPNVSPIVPGENSPMNNKKLALYLVHFSVSLGFAIAIVVLICKP</sequence>
<evidence type="ECO:0000313" key="11">
    <source>
        <dbReference type="Proteomes" id="UP000663829"/>
    </source>
</evidence>
<feature type="transmembrane region" description="Helical" evidence="7">
    <location>
        <begin position="177"/>
        <end position="201"/>
    </location>
</feature>
<dbReference type="GO" id="GO:0016020">
    <property type="term" value="C:membrane"/>
    <property type="evidence" value="ECO:0007669"/>
    <property type="project" value="UniProtKB-SubCell"/>
</dbReference>
<dbReference type="CDD" id="cd08760">
    <property type="entry name" value="Cyt_b561_FRRS1_like"/>
    <property type="match status" value="1"/>
</dbReference>
<dbReference type="Proteomes" id="UP000681722">
    <property type="component" value="Unassembled WGS sequence"/>
</dbReference>